<feature type="transmembrane region" description="Helical" evidence="7">
    <location>
        <begin position="46"/>
        <end position="64"/>
    </location>
</feature>
<dbReference type="EMBL" id="PPTP01000003">
    <property type="protein sequence ID" value="RDB56229.1"/>
    <property type="molecule type" value="Genomic_DNA"/>
</dbReference>
<evidence type="ECO:0000256" key="2">
    <source>
        <dbReference type="ARBA" id="ARBA00022692"/>
    </source>
</evidence>
<feature type="compositionally biased region" description="Polar residues" evidence="8">
    <location>
        <begin position="1"/>
        <end position="11"/>
    </location>
</feature>
<dbReference type="PANTHER" id="PTHR30518:SF2">
    <property type="entry name" value="ENDOLYTIC MUREIN TRANSGLYCOSYLASE"/>
    <property type="match status" value="1"/>
</dbReference>
<dbReference type="HAMAP" id="MF_02065">
    <property type="entry name" value="MltG"/>
    <property type="match status" value="1"/>
</dbReference>
<evidence type="ECO:0000256" key="8">
    <source>
        <dbReference type="SAM" id="MobiDB-lite"/>
    </source>
</evidence>
<evidence type="ECO:0000313" key="9">
    <source>
        <dbReference type="EMBL" id="RDB56229.1"/>
    </source>
</evidence>
<comment type="catalytic activity">
    <reaction evidence="7">
        <text>a peptidoglycan chain = a peptidoglycan chain with N-acetyl-1,6-anhydromuramyl-[peptide] at the reducing end + a peptidoglycan chain with N-acetylglucosamine at the non-reducing end.</text>
        <dbReference type="EC" id="4.2.2.29"/>
    </reaction>
</comment>
<dbReference type="OrthoDB" id="9814591at2"/>
<dbReference type="STRING" id="1034345.GCA_000236865_00544"/>
<keyword evidence="4 7" id="KW-0472">Membrane</keyword>
<keyword evidence="1 7" id="KW-1003">Cell membrane</keyword>
<evidence type="ECO:0000256" key="5">
    <source>
        <dbReference type="ARBA" id="ARBA00023239"/>
    </source>
</evidence>
<comment type="function">
    <text evidence="7">Functions as a peptidoglycan terminase that cleaves nascent peptidoglycan strands endolytically to terminate their elongation.</text>
</comment>
<dbReference type="RefSeq" id="WP_114620521.1">
    <property type="nucleotide sequence ID" value="NZ_PPTP01000003.1"/>
</dbReference>
<protein>
    <recommendedName>
        <fullName evidence="7">Endolytic murein transglycosylase</fullName>
        <ecNumber evidence="7">4.2.2.29</ecNumber>
    </recommendedName>
    <alternativeName>
        <fullName evidence="7">Peptidoglycan lytic transglycosylase</fullName>
    </alternativeName>
    <alternativeName>
        <fullName evidence="7">Peptidoglycan polymerization terminase</fullName>
    </alternativeName>
</protein>
<organism evidence="9 10">
    <name type="scientific">Senegalimassilia anaerobia</name>
    <dbReference type="NCBI Taxonomy" id="1473216"/>
    <lineage>
        <taxon>Bacteria</taxon>
        <taxon>Bacillati</taxon>
        <taxon>Actinomycetota</taxon>
        <taxon>Coriobacteriia</taxon>
        <taxon>Coriobacteriales</taxon>
        <taxon>Coriobacteriaceae</taxon>
        <taxon>Senegalimassilia</taxon>
    </lineage>
</organism>
<dbReference type="GO" id="GO:0071555">
    <property type="term" value="P:cell wall organization"/>
    <property type="evidence" value="ECO:0007669"/>
    <property type="project" value="UniProtKB-KW"/>
</dbReference>
<dbReference type="EC" id="4.2.2.29" evidence="7"/>
<evidence type="ECO:0000313" key="10">
    <source>
        <dbReference type="Proteomes" id="UP000253792"/>
    </source>
</evidence>
<dbReference type="AlphaFoldDB" id="A0A369LBY5"/>
<dbReference type="GO" id="GO:0005886">
    <property type="term" value="C:plasma membrane"/>
    <property type="evidence" value="ECO:0007669"/>
    <property type="project" value="UniProtKB-SubCell"/>
</dbReference>
<dbReference type="NCBIfam" id="TIGR00247">
    <property type="entry name" value="endolytic transglycosylase MltG"/>
    <property type="match status" value="1"/>
</dbReference>
<dbReference type="GO" id="GO:0009252">
    <property type="term" value="P:peptidoglycan biosynthetic process"/>
    <property type="evidence" value="ECO:0007669"/>
    <property type="project" value="UniProtKB-UniRule"/>
</dbReference>
<evidence type="ECO:0000256" key="4">
    <source>
        <dbReference type="ARBA" id="ARBA00023136"/>
    </source>
</evidence>
<comment type="similarity">
    <text evidence="7">Belongs to the transglycosylase MltG family.</text>
</comment>
<dbReference type="Proteomes" id="UP000253792">
    <property type="component" value="Unassembled WGS sequence"/>
</dbReference>
<sequence>MSPRRQVTYSRRPNHAARSAHARGDRMFRTYDTSYIQPKRSNVPHYVFLAVLALLGIGILWFVGSSVASCVSPKVELLAEGQQATITVNEGASANTVGSALVDAKLVGSSKEFTERVKDLDAGFDLKPGTYTFAGGATVDDIIAALRNGPVSDAVLTIPEGYRLTEIASAVESATSGRINADSFKQAASDASVYAGDYGFLKSAGTNSLEGFLFPKTYDVAADATADSLIRAMLTQFQTETAGLDWSYPESQGLSVYDTVNLASIVEKESSGDETVRAQVAAVFYNRLTTKGEPSNGYLQSDATTAYEVGHDPSADEVHANSPYSTYTNAGLPPTPICSPSIECLQAVCSPNKDALGKYYFFYFQNDKYTFSETYDEHKAAFS</sequence>
<feature type="compositionally biased region" description="Basic residues" evidence="8">
    <location>
        <begin position="12"/>
        <end position="21"/>
    </location>
</feature>
<reference evidence="9 10" key="1">
    <citation type="journal article" date="2018" name="Elife">
        <title>Discovery and characterization of a prevalent human gut bacterial enzyme sufficient for the inactivation of a family of plant toxins.</title>
        <authorList>
            <person name="Koppel N."/>
            <person name="Bisanz J.E."/>
            <person name="Pandelia M.E."/>
            <person name="Turnbaugh P.J."/>
            <person name="Balskus E.P."/>
        </authorList>
    </citation>
    <scope>NUCLEOTIDE SEQUENCE [LARGE SCALE GENOMIC DNA]</scope>
    <source>
        <strain evidence="10">anaerobia AP69FAA</strain>
    </source>
</reference>
<comment type="caution">
    <text evidence="9">The sequence shown here is derived from an EMBL/GenBank/DDBJ whole genome shotgun (WGS) entry which is preliminary data.</text>
</comment>
<name>A0A369LBY5_9ACTN</name>
<keyword evidence="6 7" id="KW-0961">Cell wall biogenesis/degradation</keyword>
<evidence type="ECO:0000256" key="1">
    <source>
        <dbReference type="ARBA" id="ARBA00022475"/>
    </source>
</evidence>
<evidence type="ECO:0000256" key="3">
    <source>
        <dbReference type="ARBA" id="ARBA00022989"/>
    </source>
</evidence>
<keyword evidence="5 7" id="KW-0456">Lyase</keyword>
<dbReference type="Gene3D" id="3.30.1490.480">
    <property type="entry name" value="Endolytic murein transglycosylase"/>
    <property type="match status" value="1"/>
</dbReference>
<feature type="site" description="Important for catalytic activity" evidence="7">
    <location>
        <position position="269"/>
    </location>
</feature>
<feature type="region of interest" description="Disordered" evidence="8">
    <location>
        <begin position="1"/>
        <end position="21"/>
    </location>
</feature>
<proteinExistence type="inferred from homology"/>
<evidence type="ECO:0000256" key="6">
    <source>
        <dbReference type="ARBA" id="ARBA00023316"/>
    </source>
</evidence>
<dbReference type="PANTHER" id="PTHR30518">
    <property type="entry name" value="ENDOLYTIC MUREIN TRANSGLYCOSYLASE"/>
    <property type="match status" value="1"/>
</dbReference>
<dbReference type="InterPro" id="IPR003770">
    <property type="entry name" value="MLTG-like"/>
</dbReference>
<evidence type="ECO:0000256" key="7">
    <source>
        <dbReference type="HAMAP-Rule" id="MF_02065"/>
    </source>
</evidence>
<keyword evidence="2 7" id="KW-0812">Transmembrane</keyword>
<keyword evidence="10" id="KW-1185">Reference proteome</keyword>
<dbReference type="Pfam" id="PF02618">
    <property type="entry name" value="YceG"/>
    <property type="match status" value="1"/>
</dbReference>
<dbReference type="GO" id="GO:0008932">
    <property type="term" value="F:lytic endotransglycosylase activity"/>
    <property type="evidence" value="ECO:0007669"/>
    <property type="project" value="UniProtKB-UniRule"/>
</dbReference>
<accession>A0A369LBY5</accession>
<gene>
    <name evidence="7" type="primary">mltG</name>
    <name evidence="9" type="ORF">C1880_04975</name>
</gene>
<comment type="subcellular location">
    <subcellularLocation>
        <location evidence="7">Cell membrane</location>
        <topology evidence="7">Single-pass membrane protein</topology>
    </subcellularLocation>
</comment>
<keyword evidence="3 7" id="KW-1133">Transmembrane helix</keyword>